<dbReference type="OrthoDB" id="49610at2759"/>
<evidence type="ECO:0000256" key="1">
    <source>
        <dbReference type="SAM" id="MobiDB-lite"/>
    </source>
</evidence>
<proteinExistence type="predicted"/>
<sequence length="507" mass="55359">MTLFFSIYGAVYRADRKQSIGRQIAVPGERYCCCERQTAVPDTIRYDTVRPRVRYETKRYDTTRYDTTTTTAPQLPVYEHDTLVGFRRSIRSVPSNNIALHCIRFRPVRATRVTSLPTHPNYDAICTRLRRIPFRSDPRHRIASHRIGPTPGPKYPAHRSNHTAEGVLCHTLQRNHKRKRKRKRNHNHIASVNTAKKGPKPTCKANFHRRLYCTLDAEAHHWPLRSEAKPTNKREPTQHNTAQRRGSAATPNRSMSPREEGAAGGETGRAAAKGSVPPVRVGTATPRKPPTLAVVTSCGTRSEKDAAADAAANANAKAYAGVALDRSPSSNAAAALLVGMARMTKHRREDPFGSSDYVGCAVRHSVGHTGSHSVGHTTSGTGAFGSLYPAPPEPRGGAGNPPGPLHVPGTIQGTLQGTIQSTLQGIPSRPPCALGESAAHTATLNSKLRISSSEMRIIVGVEEHWRAIRREVSKQTEEREPETEPQTQTPLSLSLAQSKAPARASSP</sequence>
<gene>
    <name evidence="2" type="ORF">PSNMU_V1.4_AUG-EV-PASAV3_0075460</name>
</gene>
<protein>
    <submittedName>
        <fullName evidence="2">Uncharacterized protein</fullName>
    </submittedName>
</protein>
<feature type="region of interest" description="Disordered" evidence="1">
    <location>
        <begin position="139"/>
        <end position="203"/>
    </location>
</feature>
<organism evidence="2 3">
    <name type="scientific">Pseudo-nitzschia multistriata</name>
    <dbReference type="NCBI Taxonomy" id="183589"/>
    <lineage>
        <taxon>Eukaryota</taxon>
        <taxon>Sar</taxon>
        <taxon>Stramenopiles</taxon>
        <taxon>Ochrophyta</taxon>
        <taxon>Bacillariophyta</taxon>
        <taxon>Bacillariophyceae</taxon>
        <taxon>Bacillariophycidae</taxon>
        <taxon>Bacillariales</taxon>
        <taxon>Bacillariaceae</taxon>
        <taxon>Pseudo-nitzschia</taxon>
    </lineage>
</organism>
<dbReference type="EMBL" id="CAACVS010000295">
    <property type="protein sequence ID" value="VEU40653.1"/>
    <property type="molecule type" value="Genomic_DNA"/>
</dbReference>
<dbReference type="Proteomes" id="UP000291116">
    <property type="component" value="Unassembled WGS sequence"/>
</dbReference>
<accession>A0A448ZF27</accession>
<evidence type="ECO:0000313" key="2">
    <source>
        <dbReference type="EMBL" id="VEU40653.1"/>
    </source>
</evidence>
<feature type="compositionally biased region" description="Basic and acidic residues" evidence="1">
    <location>
        <begin position="224"/>
        <end position="237"/>
    </location>
</feature>
<keyword evidence="3" id="KW-1185">Reference proteome</keyword>
<feature type="non-terminal residue" evidence="2">
    <location>
        <position position="507"/>
    </location>
</feature>
<feature type="compositionally biased region" description="Basic residues" evidence="1">
    <location>
        <begin position="173"/>
        <end position="187"/>
    </location>
</feature>
<feature type="region of interest" description="Disordered" evidence="1">
    <location>
        <begin position="472"/>
        <end position="507"/>
    </location>
</feature>
<feature type="region of interest" description="Disordered" evidence="1">
    <location>
        <begin position="224"/>
        <end position="293"/>
    </location>
</feature>
<evidence type="ECO:0000313" key="3">
    <source>
        <dbReference type="Proteomes" id="UP000291116"/>
    </source>
</evidence>
<dbReference type="AlphaFoldDB" id="A0A448ZF27"/>
<feature type="compositionally biased region" description="Polar residues" evidence="1">
    <location>
        <begin position="238"/>
        <end position="255"/>
    </location>
</feature>
<reference evidence="2 3" key="1">
    <citation type="submission" date="2019-01" db="EMBL/GenBank/DDBJ databases">
        <authorList>
            <person name="Ferrante I. M."/>
        </authorList>
    </citation>
    <scope>NUCLEOTIDE SEQUENCE [LARGE SCALE GENOMIC DNA]</scope>
    <source>
        <strain evidence="2 3">B856</strain>
    </source>
</reference>
<name>A0A448ZF27_9STRA</name>